<dbReference type="Pfam" id="PF13921">
    <property type="entry name" value="Myb_DNA-bind_6"/>
    <property type="match status" value="1"/>
</dbReference>
<feature type="domain" description="Myb-like" evidence="1">
    <location>
        <begin position="90"/>
        <end position="140"/>
    </location>
</feature>
<dbReference type="GeneID" id="94838723"/>
<dbReference type="InterPro" id="IPR009057">
    <property type="entry name" value="Homeodomain-like_sf"/>
</dbReference>
<dbReference type="Gene3D" id="1.10.10.60">
    <property type="entry name" value="Homeodomain-like"/>
    <property type="match status" value="2"/>
</dbReference>
<accession>A0A1J4KB75</accession>
<feature type="domain" description="HTH myb-type" evidence="2">
    <location>
        <begin position="42"/>
        <end position="93"/>
    </location>
</feature>
<dbReference type="VEuPathDB" id="TrichDB:TRFO_24914"/>
<dbReference type="GO" id="GO:0000981">
    <property type="term" value="F:DNA-binding transcription factor activity, RNA polymerase II-specific"/>
    <property type="evidence" value="ECO:0007669"/>
    <property type="project" value="TreeGrafter"/>
</dbReference>
<dbReference type="PANTHER" id="PTHR45614:SF253">
    <property type="entry name" value="CHROMOSOME UNDETERMINED SCAFFOLD_38, WHOLE GENOME SHOTGUN SEQUENCE"/>
    <property type="match status" value="1"/>
</dbReference>
<protein>
    <submittedName>
        <fullName evidence="3">Myb-like DNA-binding domain containing protein</fullName>
    </submittedName>
</protein>
<dbReference type="OrthoDB" id="2143914at2759"/>
<evidence type="ECO:0000259" key="2">
    <source>
        <dbReference type="PROSITE" id="PS51294"/>
    </source>
</evidence>
<organism evidence="3 4">
    <name type="scientific">Tritrichomonas foetus</name>
    <dbReference type="NCBI Taxonomy" id="1144522"/>
    <lineage>
        <taxon>Eukaryota</taxon>
        <taxon>Metamonada</taxon>
        <taxon>Parabasalia</taxon>
        <taxon>Tritrichomonadida</taxon>
        <taxon>Tritrichomonadidae</taxon>
        <taxon>Tritrichomonas</taxon>
    </lineage>
</organism>
<dbReference type="GO" id="GO:0005634">
    <property type="term" value="C:nucleus"/>
    <property type="evidence" value="ECO:0007669"/>
    <property type="project" value="TreeGrafter"/>
</dbReference>
<name>A0A1J4KB75_9EUKA</name>
<dbReference type="SMART" id="SM00717">
    <property type="entry name" value="SANT"/>
    <property type="match status" value="2"/>
</dbReference>
<feature type="domain" description="HTH myb-type" evidence="2">
    <location>
        <begin position="98"/>
        <end position="144"/>
    </location>
</feature>
<evidence type="ECO:0000259" key="1">
    <source>
        <dbReference type="PROSITE" id="PS50090"/>
    </source>
</evidence>
<evidence type="ECO:0000313" key="3">
    <source>
        <dbReference type="EMBL" id="OHT06950.1"/>
    </source>
</evidence>
<dbReference type="AlphaFoldDB" id="A0A1J4KB75"/>
<dbReference type="GO" id="GO:0000978">
    <property type="term" value="F:RNA polymerase II cis-regulatory region sequence-specific DNA binding"/>
    <property type="evidence" value="ECO:0007669"/>
    <property type="project" value="TreeGrafter"/>
</dbReference>
<dbReference type="InterPro" id="IPR017930">
    <property type="entry name" value="Myb_dom"/>
</dbReference>
<dbReference type="PROSITE" id="PS51294">
    <property type="entry name" value="HTH_MYB"/>
    <property type="match status" value="2"/>
</dbReference>
<gene>
    <name evidence="3" type="ORF">TRFO_24914</name>
</gene>
<comment type="caution">
    <text evidence="3">The sequence shown here is derived from an EMBL/GenBank/DDBJ whole genome shotgun (WGS) entry which is preliminary data.</text>
</comment>
<dbReference type="Proteomes" id="UP000179807">
    <property type="component" value="Unassembled WGS sequence"/>
</dbReference>
<dbReference type="EMBL" id="MLAK01000710">
    <property type="protein sequence ID" value="OHT06950.1"/>
    <property type="molecule type" value="Genomic_DNA"/>
</dbReference>
<dbReference type="CDD" id="cd00167">
    <property type="entry name" value="SANT"/>
    <property type="match status" value="2"/>
</dbReference>
<dbReference type="SUPFAM" id="SSF46689">
    <property type="entry name" value="Homeodomain-like"/>
    <property type="match status" value="1"/>
</dbReference>
<feature type="domain" description="Myb-like" evidence="1">
    <location>
        <begin position="43"/>
        <end position="89"/>
    </location>
</feature>
<evidence type="ECO:0000313" key="4">
    <source>
        <dbReference type="Proteomes" id="UP000179807"/>
    </source>
</evidence>
<dbReference type="PANTHER" id="PTHR45614">
    <property type="entry name" value="MYB PROTEIN-RELATED"/>
    <property type="match status" value="1"/>
</dbReference>
<dbReference type="RefSeq" id="XP_068360086.1">
    <property type="nucleotide sequence ID" value="XM_068504019.1"/>
</dbReference>
<dbReference type="InterPro" id="IPR001005">
    <property type="entry name" value="SANT/Myb"/>
</dbReference>
<reference evidence="3" key="1">
    <citation type="submission" date="2016-10" db="EMBL/GenBank/DDBJ databases">
        <authorList>
            <person name="Benchimol M."/>
            <person name="Almeida L.G."/>
            <person name="Vasconcelos A.T."/>
            <person name="Perreira-Neves A."/>
            <person name="Rosa I.A."/>
            <person name="Tasca T."/>
            <person name="Bogo M.R."/>
            <person name="de Souza W."/>
        </authorList>
    </citation>
    <scope>NUCLEOTIDE SEQUENCE [LARGE SCALE GENOMIC DNA]</scope>
    <source>
        <strain evidence="3">K</strain>
    </source>
</reference>
<proteinExistence type="predicted"/>
<dbReference type="PROSITE" id="PS50090">
    <property type="entry name" value="MYB_LIKE"/>
    <property type="match status" value="2"/>
</dbReference>
<dbReference type="InterPro" id="IPR050560">
    <property type="entry name" value="MYB_TF"/>
</dbReference>
<keyword evidence="4" id="KW-1185">Reference proteome</keyword>
<sequence>MYFIKCHSCFDIPPLIKLRVINDITFVFMYTKKATNWCGKGVKPKFTISEDQRLGQLVDKYGKKSWVTISRKMSNKSPKQCRERYENYVNPKITNSEWTEDEERLLLQKYSEIGPHWVNLAKFFKSRSVNNIRNRWLMLKRRKDVTITTPIIYCKPQDEEPPEEKNKIELPEINLKVSDSTDIFNLMDKKFNDYPLFQIHNEDFEVTLASIFPTF</sequence>